<evidence type="ECO:0000256" key="2">
    <source>
        <dbReference type="ARBA" id="ARBA00008773"/>
    </source>
</evidence>
<feature type="compositionally biased region" description="Low complexity" evidence="4">
    <location>
        <begin position="156"/>
        <end position="187"/>
    </location>
</feature>
<evidence type="ECO:0000256" key="3">
    <source>
        <dbReference type="ARBA" id="ARBA00022801"/>
    </source>
</evidence>
<dbReference type="GO" id="GO:0071555">
    <property type="term" value="P:cell wall organization"/>
    <property type="evidence" value="ECO:0007669"/>
    <property type="project" value="TreeGrafter"/>
</dbReference>
<feature type="region of interest" description="Disordered" evidence="4">
    <location>
        <begin position="81"/>
        <end position="103"/>
    </location>
</feature>
<feature type="compositionally biased region" description="Low complexity" evidence="4">
    <location>
        <begin position="84"/>
        <end position="103"/>
    </location>
</feature>
<dbReference type="GO" id="GO:0042973">
    <property type="term" value="F:glucan endo-1,3-beta-D-glucosidase activity"/>
    <property type="evidence" value="ECO:0007669"/>
    <property type="project" value="TreeGrafter"/>
</dbReference>
<dbReference type="OrthoDB" id="941679at2759"/>
<evidence type="ECO:0000256" key="4">
    <source>
        <dbReference type="SAM" id="MobiDB-lite"/>
    </source>
</evidence>
<dbReference type="AlphaFoldDB" id="A0A6A6ISX6"/>
<dbReference type="GO" id="GO:0009986">
    <property type="term" value="C:cell surface"/>
    <property type="evidence" value="ECO:0007669"/>
    <property type="project" value="TreeGrafter"/>
</dbReference>
<dbReference type="PANTHER" id="PTHR16631">
    <property type="entry name" value="GLUCAN 1,3-BETA-GLUCOSIDASE"/>
    <property type="match status" value="1"/>
</dbReference>
<dbReference type="GO" id="GO:0005576">
    <property type="term" value="C:extracellular region"/>
    <property type="evidence" value="ECO:0007669"/>
    <property type="project" value="TreeGrafter"/>
</dbReference>
<comment type="similarity">
    <text evidence="2">Belongs to the glycosyl hydrolase 17 family.</text>
</comment>
<protein>
    <submittedName>
        <fullName evidence="5">Glycoside hydrolase family 17 protein</fullName>
    </submittedName>
</protein>
<dbReference type="EMBL" id="ML987192">
    <property type="protein sequence ID" value="KAF2252700.1"/>
    <property type="molecule type" value="Genomic_DNA"/>
</dbReference>
<name>A0A6A6ISX6_9PLEO</name>
<feature type="compositionally biased region" description="Low complexity" evidence="4">
    <location>
        <begin position="137"/>
        <end position="149"/>
    </location>
</feature>
<comment type="subcellular location">
    <subcellularLocation>
        <location evidence="1">Cell envelope</location>
    </subcellularLocation>
</comment>
<proteinExistence type="inferred from homology"/>
<gene>
    <name evidence="5" type="ORF">BU26DRAFT_562420</name>
</gene>
<dbReference type="PANTHER" id="PTHR16631:SF14">
    <property type="entry name" value="FAMILY 17 GLUCOSIDASE SCW10-RELATED"/>
    <property type="match status" value="1"/>
</dbReference>
<accession>A0A6A6ISX6</accession>
<dbReference type="GO" id="GO:0009277">
    <property type="term" value="C:fungal-type cell wall"/>
    <property type="evidence" value="ECO:0007669"/>
    <property type="project" value="TreeGrafter"/>
</dbReference>
<keyword evidence="3 5" id="KW-0378">Hydrolase</keyword>
<dbReference type="Gene3D" id="3.20.20.80">
    <property type="entry name" value="Glycosidases"/>
    <property type="match status" value="1"/>
</dbReference>
<dbReference type="Proteomes" id="UP000800094">
    <property type="component" value="Unassembled WGS sequence"/>
</dbReference>
<evidence type="ECO:0000313" key="6">
    <source>
        <dbReference type="Proteomes" id="UP000800094"/>
    </source>
</evidence>
<dbReference type="RefSeq" id="XP_033687704.1">
    <property type="nucleotide sequence ID" value="XM_033833030.1"/>
</dbReference>
<evidence type="ECO:0000256" key="1">
    <source>
        <dbReference type="ARBA" id="ARBA00004196"/>
    </source>
</evidence>
<dbReference type="InterPro" id="IPR017853">
    <property type="entry name" value="GH"/>
</dbReference>
<reference evidence="5" key="1">
    <citation type="journal article" date="2020" name="Stud. Mycol.">
        <title>101 Dothideomycetes genomes: a test case for predicting lifestyles and emergence of pathogens.</title>
        <authorList>
            <person name="Haridas S."/>
            <person name="Albert R."/>
            <person name="Binder M."/>
            <person name="Bloem J."/>
            <person name="Labutti K."/>
            <person name="Salamov A."/>
            <person name="Andreopoulos B."/>
            <person name="Baker S."/>
            <person name="Barry K."/>
            <person name="Bills G."/>
            <person name="Bluhm B."/>
            <person name="Cannon C."/>
            <person name="Castanera R."/>
            <person name="Culley D."/>
            <person name="Daum C."/>
            <person name="Ezra D."/>
            <person name="Gonzalez J."/>
            <person name="Henrissat B."/>
            <person name="Kuo A."/>
            <person name="Liang C."/>
            <person name="Lipzen A."/>
            <person name="Lutzoni F."/>
            <person name="Magnuson J."/>
            <person name="Mondo S."/>
            <person name="Nolan M."/>
            <person name="Ohm R."/>
            <person name="Pangilinan J."/>
            <person name="Park H.-J."/>
            <person name="Ramirez L."/>
            <person name="Alfaro M."/>
            <person name="Sun H."/>
            <person name="Tritt A."/>
            <person name="Yoshinaga Y."/>
            <person name="Zwiers L.-H."/>
            <person name="Turgeon B."/>
            <person name="Goodwin S."/>
            <person name="Spatafora J."/>
            <person name="Crous P."/>
            <person name="Grigoriev I."/>
        </authorList>
    </citation>
    <scope>NUCLEOTIDE SEQUENCE</scope>
    <source>
        <strain evidence="5">CBS 122368</strain>
    </source>
</reference>
<dbReference type="InterPro" id="IPR050732">
    <property type="entry name" value="Beta-glucan_modifiers"/>
</dbReference>
<dbReference type="SUPFAM" id="SSF51445">
    <property type="entry name" value="(Trans)glycosidases"/>
    <property type="match status" value="1"/>
</dbReference>
<dbReference type="GeneID" id="54586360"/>
<feature type="region of interest" description="Disordered" evidence="4">
    <location>
        <begin position="137"/>
        <end position="210"/>
    </location>
</feature>
<sequence>MKSVALTSALVMGGFLAGSVIGRPLAVKRDMVTEVVYVTTAIADAIVYVDQDGVPYLTMTVNRVESLTTAAIERTTSSSFVAGPTSTSVEPAPTPSAAVVPPASLVSSDPHSLVVAPQESTPTSAAAQWYTSIPAASSTPVEEPSSSAVPLPPASSVPSHTSFSAPAPEPVASSAAPAPAASAKAPEPSAPAPAPKVSTQSDGLGVTYDPYKGTPRQCQCKTSDEIAAQFEQLKSYKIVRIYGNDCGIIPVAVQQAKKNGQNLMAGIYSPNQAIDDVVNDLSDAINQYNGGSWDIISLVSVENERVNAHVLTASDAMDTVAQARVALKKVGYTGLVGAVETAPAIVGNPAICAKSDVALVNIHAFFDQHTKAEDAGKFVKSEVERVRQACPDKRVIVTESGWPHKGDNHDDAVASPEAQQAALASIRNEFQQDLFLFNAFDSLWKTDDDSTFNAEKYWGFMS</sequence>
<keyword evidence="6" id="KW-1185">Reference proteome</keyword>
<evidence type="ECO:0000313" key="5">
    <source>
        <dbReference type="EMBL" id="KAF2252700.1"/>
    </source>
</evidence>
<organism evidence="5 6">
    <name type="scientific">Trematosphaeria pertusa</name>
    <dbReference type="NCBI Taxonomy" id="390896"/>
    <lineage>
        <taxon>Eukaryota</taxon>
        <taxon>Fungi</taxon>
        <taxon>Dikarya</taxon>
        <taxon>Ascomycota</taxon>
        <taxon>Pezizomycotina</taxon>
        <taxon>Dothideomycetes</taxon>
        <taxon>Pleosporomycetidae</taxon>
        <taxon>Pleosporales</taxon>
        <taxon>Massarineae</taxon>
        <taxon>Trematosphaeriaceae</taxon>
        <taxon>Trematosphaeria</taxon>
    </lineage>
</organism>